<dbReference type="GO" id="GO:0032790">
    <property type="term" value="P:ribosome disassembly"/>
    <property type="evidence" value="ECO:0007669"/>
    <property type="project" value="TreeGrafter"/>
</dbReference>
<evidence type="ECO:0000256" key="6">
    <source>
        <dbReference type="ARBA" id="ARBA00023128"/>
    </source>
</evidence>
<comment type="function">
    <text evidence="7">IF-3 binds to the 28S ribosomal subunit and shifts the equilibrium between 55S ribosomes and their 39S and 28S subunits in favor of the free subunits, thus enhancing the availability of 28S subunits on which protein synthesis initiation begins.</text>
</comment>
<proteinExistence type="inferred from homology"/>
<organism evidence="12 13">
    <name type="scientific">Megalops atlanticus</name>
    <name type="common">Tarpon</name>
    <name type="synonym">Clupea gigantea</name>
    <dbReference type="NCBI Taxonomy" id="7932"/>
    <lineage>
        <taxon>Eukaryota</taxon>
        <taxon>Metazoa</taxon>
        <taxon>Chordata</taxon>
        <taxon>Craniata</taxon>
        <taxon>Vertebrata</taxon>
        <taxon>Euteleostomi</taxon>
        <taxon>Actinopterygii</taxon>
        <taxon>Neopterygii</taxon>
        <taxon>Teleostei</taxon>
        <taxon>Elopiformes</taxon>
        <taxon>Megalopidae</taxon>
        <taxon>Megalops</taxon>
    </lineage>
</organism>
<reference evidence="12" key="1">
    <citation type="submission" date="2021-01" db="EMBL/GenBank/DDBJ databases">
        <authorList>
            <person name="Zahm M."/>
            <person name="Roques C."/>
            <person name="Cabau C."/>
            <person name="Klopp C."/>
            <person name="Donnadieu C."/>
            <person name="Jouanno E."/>
            <person name="Lampietro C."/>
            <person name="Louis A."/>
            <person name="Herpin A."/>
            <person name="Echchiki A."/>
            <person name="Berthelot C."/>
            <person name="Parey E."/>
            <person name="Roest-Crollius H."/>
            <person name="Braasch I."/>
            <person name="Postlethwait J."/>
            <person name="Bobe J."/>
            <person name="Montfort J."/>
            <person name="Bouchez O."/>
            <person name="Begum T."/>
            <person name="Mejri S."/>
            <person name="Adams A."/>
            <person name="Chen W.-J."/>
            <person name="Guiguen Y."/>
        </authorList>
    </citation>
    <scope>NUCLEOTIDE SEQUENCE</scope>
    <source>
        <strain evidence="12">YG-15Mar2019-1</strain>
        <tissue evidence="12">Brain</tissue>
    </source>
</reference>
<dbReference type="GO" id="GO:0070124">
    <property type="term" value="P:mitochondrial translational initiation"/>
    <property type="evidence" value="ECO:0007669"/>
    <property type="project" value="TreeGrafter"/>
</dbReference>
<dbReference type="GO" id="GO:0003743">
    <property type="term" value="F:translation initiation factor activity"/>
    <property type="evidence" value="ECO:0007669"/>
    <property type="project" value="UniProtKB-KW"/>
</dbReference>
<dbReference type="SUPFAM" id="SSF55200">
    <property type="entry name" value="Translation initiation factor IF3, C-terminal domain"/>
    <property type="match status" value="1"/>
</dbReference>
<dbReference type="PANTHER" id="PTHR10938">
    <property type="entry name" value="TRANSLATION INITIATION FACTOR IF-3"/>
    <property type="match status" value="1"/>
</dbReference>
<dbReference type="InterPro" id="IPR036788">
    <property type="entry name" value="T_IF-3_C_sf"/>
</dbReference>
<comment type="caution">
    <text evidence="12">The sequence shown here is derived from an EMBL/GenBank/DDBJ whole genome shotgun (WGS) entry which is preliminary data.</text>
</comment>
<evidence type="ECO:0000256" key="1">
    <source>
        <dbReference type="ARBA" id="ARBA00004173"/>
    </source>
</evidence>
<comment type="subcellular location">
    <subcellularLocation>
        <location evidence="1">Mitochondrion</location>
    </subcellularLocation>
</comment>
<keyword evidence="5" id="KW-0809">Transit peptide</keyword>
<feature type="compositionally biased region" description="Basic and acidic residues" evidence="9">
    <location>
        <begin position="237"/>
        <end position="252"/>
    </location>
</feature>
<keyword evidence="6" id="KW-0496">Mitochondrion</keyword>
<evidence type="ECO:0000313" key="13">
    <source>
        <dbReference type="Proteomes" id="UP001046870"/>
    </source>
</evidence>
<feature type="region of interest" description="Disordered" evidence="9">
    <location>
        <begin position="236"/>
        <end position="279"/>
    </location>
</feature>
<dbReference type="Proteomes" id="UP001046870">
    <property type="component" value="Chromosome 3"/>
</dbReference>
<dbReference type="InterPro" id="IPR001288">
    <property type="entry name" value="Translation_initiation_fac_3"/>
</dbReference>
<evidence type="ECO:0000256" key="7">
    <source>
        <dbReference type="ARBA" id="ARBA00059316"/>
    </source>
</evidence>
<name>A0A9D3QED3_MEGAT</name>
<dbReference type="Gene3D" id="3.30.110.10">
    <property type="entry name" value="Translation initiation factor 3 (IF-3), C-terminal domain"/>
    <property type="match status" value="1"/>
</dbReference>
<evidence type="ECO:0000256" key="8">
    <source>
        <dbReference type="ARBA" id="ARBA00073270"/>
    </source>
</evidence>
<evidence type="ECO:0000259" key="10">
    <source>
        <dbReference type="Pfam" id="PF00707"/>
    </source>
</evidence>
<dbReference type="Pfam" id="PF00707">
    <property type="entry name" value="IF3_C"/>
    <property type="match status" value="1"/>
</dbReference>
<accession>A0A9D3QED3</accession>
<dbReference type="EMBL" id="JAFDVH010000003">
    <property type="protein sequence ID" value="KAG7484308.1"/>
    <property type="molecule type" value="Genomic_DNA"/>
</dbReference>
<evidence type="ECO:0000259" key="11">
    <source>
        <dbReference type="Pfam" id="PF05198"/>
    </source>
</evidence>
<dbReference type="AlphaFoldDB" id="A0A9D3QED3"/>
<dbReference type="InterPro" id="IPR019814">
    <property type="entry name" value="Translation_initiation_fac_3_N"/>
</dbReference>
<keyword evidence="13" id="KW-1185">Reference proteome</keyword>
<dbReference type="OrthoDB" id="21573at2759"/>
<dbReference type="InterPro" id="IPR019815">
    <property type="entry name" value="Translation_initiation_fac_3_C"/>
</dbReference>
<feature type="domain" description="Translation initiation factor 3 N-terminal" evidence="11">
    <location>
        <begin position="76"/>
        <end position="144"/>
    </location>
</feature>
<dbReference type="PANTHER" id="PTHR10938:SF0">
    <property type="entry name" value="TRANSLATION INITIATION FACTOR IF-3, MITOCHONDRIAL"/>
    <property type="match status" value="1"/>
</dbReference>
<dbReference type="GO" id="GO:0005739">
    <property type="term" value="C:mitochondrion"/>
    <property type="evidence" value="ECO:0007669"/>
    <property type="project" value="UniProtKB-SubCell"/>
</dbReference>
<evidence type="ECO:0000256" key="2">
    <source>
        <dbReference type="ARBA" id="ARBA00005439"/>
    </source>
</evidence>
<keyword evidence="4" id="KW-0648">Protein biosynthesis</keyword>
<feature type="domain" description="Translation initiation factor 3 C-terminal" evidence="10">
    <location>
        <begin position="152"/>
        <end position="223"/>
    </location>
</feature>
<evidence type="ECO:0000256" key="9">
    <source>
        <dbReference type="SAM" id="MobiDB-lite"/>
    </source>
</evidence>
<dbReference type="NCBIfam" id="TIGR00168">
    <property type="entry name" value="infC"/>
    <property type="match status" value="1"/>
</dbReference>
<dbReference type="FunFam" id="3.10.20.80:FF:000002">
    <property type="entry name" value="Mitochondrial translational initiation factor 3"/>
    <property type="match status" value="1"/>
</dbReference>
<evidence type="ECO:0000256" key="5">
    <source>
        <dbReference type="ARBA" id="ARBA00022946"/>
    </source>
</evidence>
<comment type="similarity">
    <text evidence="2">Belongs to the IF-3 family.</text>
</comment>
<evidence type="ECO:0000313" key="12">
    <source>
        <dbReference type="EMBL" id="KAG7484308.1"/>
    </source>
</evidence>
<dbReference type="FunFam" id="3.30.110.10:FF:000004">
    <property type="entry name" value="Translation initiation factor IF-3, mitochondrial"/>
    <property type="match status" value="1"/>
</dbReference>
<feature type="compositionally biased region" description="Polar residues" evidence="9">
    <location>
        <begin position="268"/>
        <end position="279"/>
    </location>
</feature>
<dbReference type="Gene3D" id="3.10.20.80">
    <property type="entry name" value="Translation initiation factor 3 (IF-3), N-terminal domain"/>
    <property type="match status" value="1"/>
</dbReference>
<protein>
    <recommendedName>
        <fullName evidence="8">Translation initiation factor IF-3, mitochondrial</fullName>
    </recommendedName>
</protein>
<gene>
    <name evidence="12" type="ORF">MATL_G00048070</name>
</gene>
<evidence type="ECO:0000256" key="4">
    <source>
        <dbReference type="ARBA" id="ARBA00022917"/>
    </source>
</evidence>
<feature type="region of interest" description="Disordered" evidence="9">
    <location>
        <begin position="55"/>
        <end position="76"/>
    </location>
</feature>
<dbReference type="SUPFAM" id="SSF54364">
    <property type="entry name" value="Translation initiation factor IF3, N-terminal domain"/>
    <property type="match status" value="1"/>
</dbReference>
<sequence length="279" mass="31103">MSMACLRQALSLAATGVCHCPPPLWRSTSMFLLHRGSLCSMGWGSVLSTVAGGVDDREAPKKKQLDPRARSTVSSVGRKIHHRHLQVIGQHGEDLGTMHRADVLRLMDQQGLKLVALNENKDPPVYQLMTGKQIHEEQLKLREKQKNKAGPVQVKELSLSSDIASHDLDTKLRQIQSWLDKKYHVRVTLRKGRVTNTEPLESVLEQFIQRMPAIVGFVSKPKLIRDGAQAMCTLRSPSEKELRQQGLLRKEPIQPPATQSDVHDANPATDSTNGSQVQQ</sequence>
<evidence type="ECO:0000256" key="3">
    <source>
        <dbReference type="ARBA" id="ARBA00022540"/>
    </source>
</evidence>
<dbReference type="GO" id="GO:0043022">
    <property type="term" value="F:ribosome binding"/>
    <property type="evidence" value="ECO:0007669"/>
    <property type="project" value="TreeGrafter"/>
</dbReference>
<keyword evidence="3" id="KW-0396">Initiation factor</keyword>
<dbReference type="InterPro" id="IPR036787">
    <property type="entry name" value="T_IF-3_N_sf"/>
</dbReference>
<dbReference type="Pfam" id="PF05198">
    <property type="entry name" value="IF3_N"/>
    <property type="match status" value="1"/>
</dbReference>
<feature type="compositionally biased region" description="Basic and acidic residues" evidence="9">
    <location>
        <begin position="55"/>
        <end position="69"/>
    </location>
</feature>